<sequence>MPAAPQIDLRTPAAWSQAHRDLAAGQGRLEELVKQHRHRAAETARGRSADELRELLRAVGAEAPAQGAQRRALRTTFVNASTRASDAAQELARLRRMADNEEMLAKEINRMMRAGRQADADLRRVTRTNAGAQMALTLMAQLDWRLLNQLVAAHAGRVAQAVADGADIEQAARAEYNQAMQSVGKLAHWLHTHGYGPLYRSSGLVASRAATYFCGAVSMTMQWERCFV</sequence>
<evidence type="ECO:0000313" key="2">
    <source>
        <dbReference type="EMBL" id="MFC6080935.1"/>
    </source>
</evidence>
<gene>
    <name evidence="2" type="ORF">ACFP1K_07165</name>
</gene>
<organism evidence="2 3">
    <name type="scientific">Sphaerisporangium aureirubrum</name>
    <dbReference type="NCBI Taxonomy" id="1544736"/>
    <lineage>
        <taxon>Bacteria</taxon>
        <taxon>Bacillati</taxon>
        <taxon>Actinomycetota</taxon>
        <taxon>Actinomycetes</taxon>
        <taxon>Streptosporangiales</taxon>
        <taxon>Streptosporangiaceae</taxon>
        <taxon>Sphaerisporangium</taxon>
    </lineage>
</organism>
<keyword evidence="3" id="KW-1185">Reference proteome</keyword>
<dbReference type="RefSeq" id="WP_380748239.1">
    <property type="nucleotide sequence ID" value="NZ_JBHSRF010000007.1"/>
</dbReference>
<evidence type="ECO:0000256" key="1">
    <source>
        <dbReference type="SAM" id="Coils"/>
    </source>
</evidence>
<comment type="caution">
    <text evidence="2">The sequence shown here is derived from an EMBL/GenBank/DDBJ whole genome shotgun (WGS) entry which is preliminary data.</text>
</comment>
<keyword evidence="1" id="KW-0175">Coiled coil</keyword>
<proteinExistence type="predicted"/>
<accession>A0ABW1NCA1</accession>
<reference evidence="3" key="1">
    <citation type="journal article" date="2019" name="Int. J. Syst. Evol. Microbiol.">
        <title>The Global Catalogue of Microorganisms (GCM) 10K type strain sequencing project: providing services to taxonomists for standard genome sequencing and annotation.</title>
        <authorList>
            <consortium name="The Broad Institute Genomics Platform"/>
            <consortium name="The Broad Institute Genome Sequencing Center for Infectious Disease"/>
            <person name="Wu L."/>
            <person name="Ma J."/>
        </authorList>
    </citation>
    <scope>NUCLEOTIDE SEQUENCE [LARGE SCALE GENOMIC DNA]</scope>
    <source>
        <strain evidence="3">JCM 30346</strain>
    </source>
</reference>
<protein>
    <submittedName>
        <fullName evidence="2">Uncharacterized protein</fullName>
    </submittedName>
</protein>
<evidence type="ECO:0000313" key="3">
    <source>
        <dbReference type="Proteomes" id="UP001596137"/>
    </source>
</evidence>
<feature type="coiled-coil region" evidence="1">
    <location>
        <begin position="84"/>
        <end position="111"/>
    </location>
</feature>
<dbReference type="Proteomes" id="UP001596137">
    <property type="component" value="Unassembled WGS sequence"/>
</dbReference>
<name>A0ABW1NCA1_9ACTN</name>
<dbReference type="EMBL" id="JBHSRF010000007">
    <property type="protein sequence ID" value="MFC6080935.1"/>
    <property type="molecule type" value="Genomic_DNA"/>
</dbReference>